<dbReference type="InterPro" id="IPR000182">
    <property type="entry name" value="GNAT_dom"/>
</dbReference>
<organism evidence="2 3">
    <name type="scientific">Vibrio japonicus</name>
    <dbReference type="NCBI Taxonomy" id="1824638"/>
    <lineage>
        <taxon>Bacteria</taxon>
        <taxon>Pseudomonadati</taxon>
        <taxon>Pseudomonadota</taxon>
        <taxon>Gammaproteobacteria</taxon>
        <taxon>Vibrionales</taxon>
        <taxon>Vibrionaceae</taxon>
        <taxon>Vibrio</taxon>
    </lineage>
</organism>
<dbReference type="Gene3D" id="3.40.630.30">
    <property type="match status" value="1"/>
</dbReference>
<accession>A0ABY5LK14</accession>
<dbReference type="InterPro" id="IPR016181">
    <property type="entry name" value="Acyl_CoA_acyltransferase"/>
</dbReference>
<proteinExistence type="predicted"/>
<name>A0ABY5LK14_9VIBR</name>
<dbReference type="EMBL" id="CP102097">
    <property type="protein sequence ID" value="UUM32191.1"/>
    <property type="molecule type" value="Genomic_DNA"/>
</dbReference>
<dbReference type="SUPFAM" id="SSF55729">
    <property type="entry name" value="Acyl-CoA N-acyltransferases (Nat)"/>
    <property type="match status" value="1"/>
</dbReference>
<dbReference type="PANTHER" id="PTHR34815">
    <property type="entry name" value="LYSINE ACETYLTRANSFERASE"/>
    <property type="match status" value="1"/>
</dbReference>
<evidence type="ECO:0000313" key="2">
    <source>
        <dbReference type="EMBL" id="UUM32191.1"/>
    </source>
</evidence>
<dbReference type="CDD" id="cd04301">
    <property type="entry name" value="NAT_SF"/>
    <property type="match status" value="1"/>
</dbReference>
<dbReference type="Pfam" id="PF00583">
    <property type="entry name" value="Acetyltransf_1"/>
    <property type="match status" value="1"/>
</dbReference>
<evidence type="ECO:0000313" key="3">
    <source>
        <dbReference type="Proteomes" id="UP001058602"/>
    </source>
</evidence>
<dbReference type="PROSITE" id="PS51186">
    <property type="entry name" value="GNAT"/>
    <property type="match status" value="1"/>
</dbReference>
<dbReference type="Proteomes" id="UP001058602">
    <property type="component" value="Chromosome 2"/>
</dbReference>
<evidence type="ECO:0000259" key="1">
    <source>
        <dbReference type="PROSITE" id="PS51186"/>
    </source>
</evidence>
<dbReference type="PANTHER" id="PTHR34815:SF2">
    <property type="entry name" value="N-ACETYLTRANSFERASE DOMAIN-CONTAINING PROTEIN"/>
    <property type="match status" value="1"/>
</dbReference>
<keyword evidence="3" id="KW-1185">Reference proteome</keyword>
<sequence length="152" mass="16960">MHLREAKVHELDAIYTIGFDAWSDGLAYEKYLSACRSSKKYQAGTWYVLIENEQILSSLIVYQDLFGLKDGCFGIGSLATPESFRGKGYASDLINLVKADLFANQNCTAIFLHSDIGHQFYSRLGFITIEGANCMYAPSDSFSFDGSIPSYF</sequence>
<protein>
    <submittedName>
        <fullName evidence="2">GNAT family N-acetyltransferase</fullName>
    </submittedName>
</protein>
<dbReference type="InterPro" id="IPR053013">
    <property type="entry name" value="LAT"/>
</dbReference>
<gene>
    <name evidence="2" type="ORF">NP165_18040</name>
</gene>
<feature type="domain" description="N-acetyltransferase" evidence="1">
    <location>
        <begin position="1"/>
        <end position="149"/>
    </location>
</feature>
<reference evidence="2" key="1">
    <citation type="submission" date="2022-07" db="EMBL/GenBank/DDBJ databases">
        <title>Complete genome of Vibrio japonicus strain JCM 31412T and phylogenomic assessment of the Nereis clade of the genus Vibrio.</title>
        <authorList>
            <person name="Shlafstein M.D."/>
            <person name="Emsley S.A."/>
            <person name="Ushijima B."/>
            <person name="Videau P."/>
            <person name="Saw J.H."/>
        </authorList>
    </citation>
    <scope>NUCLEOTIDE SEQUENCE</scope>
    <source>
        <strain evidence="2">JCM 31412</strain>
    </source>
</reference>
<dbReference type="RefSeq" id="WP_257085880.1">
    <property type="nucleotide sequence ID" value="NZ_CP102097.1"/>
</dbReference>